<dbReference type="Pfam" id="PF13576">
    <property type="entry name" value="Pentapeptide_3"/>
    <property type="match status" value="1"/>
</dbReference>
<reference evidence="2" key="1">
    <citation type="submission" date="2022-10" db="EMBL/GenBank/DDBJ databases">
        <title>The complete genomes of actinobacterial strains from the NBC collection.</title>
        <authorList>
            <person name="Joergensen T.S."/>
            <person name="Alvarez Arevalo M."/>
            <person name="Sterndorff E.B."/>
            <person name="Faurdal D."/>
            <person name="Vuksanovic O."/>
            <person name="Mourched A.-S."/>
            <person name="Charusanti P."/>
            <person name="Shaw S."/>
            <person name="Blin K."/>
            <person name="Weber T."/>
        </authorList>
    </citation>
    <scope>NUCLEOTIDE SEQUENCE</scope>
    <source>
        <strain evidence="2">NBC 00180</strain>
    </source>
</reference>
<dbReference type="Gene3D" id="2.160.20.80">
    <property type="entry name" value="E3 ubiquitin-protein ligase SopA"/>
    <property type="match status" value="1"/>
</dbReference>
<proteinExistence type="predicted"/>
<keyword evidence="1" id="KW-1133">Transmembrane helix</keyword>
<keyword evidence="1" id="KW-0812">Transmembrane</keyword>
<evidence type="ECO:0000256" key="1">
    <source>
        <dbReference type="SAM" id="Phobius"/>
    </source>
</evidence>
<feature type="transmembrane region" description="Helical" evidence="1">
    <location>
        <begin position="432"/>
        <end position="452"/>
    </location>
</feature>
<accession>A0AAU1HPH7</accession>
<sequence length="549" mass="61523">MTVAPTPTWPTCGQSDCRGVLVRERGRCLAHVSAADRQIALLSVTAGSRADFRGVPLTSELIVELRRWTHGVLYDARFDQAVFSGDANFRGFVFSGRADFRDASFQGAANFERACFRGGAEFGRAVFEEDAGFDGVSFEAAVDFSRAQFRGALAMNGAYVTGSLDLSRARCSGPVEGMVFCTEEVRLRGAQLEQPVRLQLAVPRLHCREVTFLASSELLVQRAEVDLTDANLAARLSLFQHYGLFRLPDGSHMDEVWLRRRLSGFRMSELVSVRGADLSYLTLVDMSLRRCVFFGAHHLDQIRISGECYFASPRRSWGVHGGIPLRWAKRRAIADEHLLRRTVEYRARNREAWAEVTDDLPGTVMEPAHVAQLYRQLRKALEDNKDEPGAADFYYGEMEMRRLDRTETTRAERWLLHAYWLLSGYGLRASRALAWLLLAMCATMVLMLGLGLPDQSPDQTVSGNLPRGGGHVTLEIDKPSPALTLPLADRFSSERFEKTLRIVLNSVIFRSSGQELTMWGTYIEMVSRFIEPVLLGLAVLAMRGRIKRG</sequence>
<dbReference type="InterPro" id="IPR001646">
    <property type="entry name" value="5peptide_repeat"/>
</dbReference>
<dbReference type="EMBL" id="CP108140">
    <property type="protein sequence ID" value="WTP84547.1"/>
    <property type="molecule type" value="Genomic_DNA"/>
</dbReference>
<dbReference type="AlphaFoldDB" id="A0AAU1HPH7"/>
<evidence type="ECO:0000313" key="2">
    <source>
        <dbReference type="EMBL" id="WTP84547.1"/>
    </source>
</evidence>
<keyword evidence="1" id="KW-0472">Membrane</keyword>
<organism evidence="2">
    <name type="scientific">Streptomyces sp. NBC_00180</name>
    <dbReference type="NCBI Taxonomy" id="2903632"/>
    <lineage>
        <taxon>Bacteria</taxon>
        <taxon>Bacillati</taxon>
        <taxon>Actinomycetota</taxon>
        <taxon>Actinomycetes</taxon>
        <taxon>Kitasatosporales</taxon>
        <taxon>Streptomycetaceae</taxon>
        <taxon>Streptomyces</taxon>
    </lineage>
</organism>
<name>A0AAU1HPH7_9ACTN</name>
<protein>
    <submittedName>
        <fullName evidence="2">Pentapeptide repeat-containing protein</fullName>
    </submittedName>
</protein>
<gene>
    <name evidence="2" type="ORF">OG477_03815</name>
</gene>